<keyword evidence="3" id="KW-0255">Endonuclease</keyword>
<evidence type="ECO:0000313" key="3">
    <source>
        <dbReference type="EMBL" id="MFC5353542.1"/>
    </source>
</evidence>
<proteinExistence type="predicted"/>
<feature type="region of interest" description="Disordered" evidence="1">
    <location>
        <begin position="164"/>
        <end position="192"/>
    </location>
</feature>
<comment type="caution">
    <text evidence="3">The sequence shown here is derived from an EMBL/GenBank/DDBJ whole genome shotgun (WGS) entry which is preliminary data.</text>
</comment>
<keyword evidence="4" id="KW-1185">Reference proteome</keyword>
<evidence type="ECO:0000259" key="2">
    <source>
        <dbReference type="Pfam" id="PF01844"/>
    </source>
</evidence>
<accession>A0ABW0FXT9</accession>
<sequence length="192" mass="21789">MDGCDRERRSHNSPYCEVHYQRWWRKGSAYDRVAKPELEHSHGYIVEYHPGHPLATAGSSKYVYQHRRVYHDHHGDGPFCCHHCGITVTWDDMHVDHLDDDRANNDPGNLVASCPTCNQARGVAKMRAKMRLRGLQVTAFGRTRCITEWAADIGISRQSLKRRLAEGWSPERAVSEPRGRFGPASKGKGAQA</sequence>
<dbReference type="Proteomes" id="UP001596166">
    <property type="component" value="Unassembled WGS sequence"/>
</dbReference>
<feature type="domain" description="HNH" evidence="2">
    <location>
        <begin position="81"/>
        <end position="122"/>
    </location>
</feature>
<protein>
    <submittedName>
        <fullName evidence="3">HNH endonuclease</fullName>
    </submittedName>
</protein>
<dbReference type="InterPro" id="IPR002711">
    <property type="entry name" value="HNH"/>
</dbReference>
<keyword evidence="3" id="KW-0540">Nuclease</keyword>
<gene>
    <name evidence="3" type="ORF">ACFPMG_00855</name>
</gene>
<dbReference type="CDD" id="cd00085">
    <property type="entry name" value="HNHc"/>
    <property type="match status" value="1"/>
</dbReference>
<organism evidence="3 4">
    <name type="scientific">Azospirillum himalayense</name>
    <dbReference type="NCBI Taxonomy" id="654847"/>
    <lineage>
        <taxon>Bacteria</taxon>
        <taxon>Pseudomonadati</taxon>
        <taxon>Pseudomonadota</taxon>
        <taxon>Alphaproteobacteria</taxon>
        <taxon>Rhodospirillales</taxon>
        <taxon>Azospirillaceae</taxon>
        <taxon>Azospirillum</taxon>
    </lineage>
</organism>
<dbReference type="EMBL" id="JBHSLC010000002">
    <property type="protein sequence ID" value="MFC5353542.1"/>
    <property type="molecule type" value="Genomic_DNA"/>
</dbReference>
<dbReference type="InterPro" id="IPR003615">
    <property type="entry name" value="HNH_nuc"/>
</dbReference>
<name>A0ABW0FXT9_9PROT</name>
<evidence type="ECO:0000313" key="4">
    <source>
        <dbReference type="Proteomes" id="UP001596166"/>
    </source>
</evidence>
<dbReference type="Pfam" id="PF01844">
    <property type="entry name" value="HNH"/>
    <property type="match status" value="1"/>
</dbReference>
<evidence type="ECO:0000256" key="1">
    <source>
        <dbReference type="SAM" id="MobiDB-lite"/>
    </source>
</evidence>
<dbReference type="GO" id="GO:0004519">
    <property type="term" value="F:endonuclease activity"/>
    <property type="evidence" value="ECO:0007669"/>
    <property type="project" value="UniProtKB-KW"/>
</dbReference>
<dbReference type="Gene3D" id="1.10.30.50">
    <property type="match status" value="1"/>
</dbReference>
<reference evidence="4" key="1">
    <citation type="journal article" date="2019" name="Int. J. Syst. Evol. Microbiol.">
        <title>The Global Catalogue of Microorganisms (GCM) 10K type strain sequencing project: providing services to taxonomists for standard genome sequencing and annotation.</title>
        <authorList>
            <consortium name="The Broad Institute Genomics Platform"/>
            <consortium name="The Broad Institute Genome Sequencing Center for Infectious Disease"/>
            <person name="Wu L."/>
            <person name="Ma J."/>
        </authorList>
    </citation>
    <scope>NUCLEOTIDE SEQUENCE [LARGE SCALE GENOMIC DNA]</scope>
    <source>
        <strain evidence="4">CCUG 58760</strain>
    </source>
</reference>
<dbReference type="RefSeq" id="WP_376993409.1">
    <property type="nucleotide sequence ID" value="NZ_JBHSLC010000002.1"/>
</dbReference>
<keyword evidence="3" id="KW-0378">Hydrolase</keyword>